<dbReference type="EMBL" id="JAEMGP010000010">
    <property type="protein sequence ID" value="KAG5204328.1"/>
    <property type="molecule type" value="Genomic_DNA"/>
</dbReference>
<evidence type="ECO:0000313" key="2">
    <source>
        <dbReference type="Proteomes" id="UP000664991"/>
    </source>
</evidence>
<dbReference type="AlphaFoldDB" id="A0A836ABT0"/>
<sequence length="124" mass="14010">MQGDNSRFLELYENCPELRACEGNSRTDVRAIGLTDEREKGPGSAELQEKECFSEEVFYPGLSAIERMSTVGASYEPASCHSNRSHTGKSPGLKELCQMQAIEFEEFCFSYKKSSERHWTPKAE</sequence>
<accession>A0A836ABT0</accession>
<name>A0A836ABT0_SHEEP</name>
<proteinExistence type="predicted"/>
<gene>
    <name evidence="1" type="ORF">JEQ12_002304</name>
</gene>
<dbReference type="Proteomes" id="UP000664991">
    <property type="component" value="Unassembled WGS sequence"/>
</dbReference>
<reference evidence="1 2" key="1">
    <citation type="submission" date="2020-12" db="EMBL/GenBank/DDBJ databases">
        <title>De novo assembly of Tibetan sheep genome.</title>
        <authorList>
            <person name="Li X."/>
        </authorList>
    </citation>
    <scope>NUCLEOTIDE SEQUENCE [LARGE SCALE GENOMIC DNA]</scope>
    <source>
        <tissue evidence="1">Heart</tissue>
    </source>
</reference>
<organism evidence="1 2">
    <name type="scientific">Ovis aries</name>
    <name type="common">Sheep</name>
    <dbReference type="NCBI Taxonomy" id="9940"/>
    <lineage>
        <taxon>Eukaryota</taxon>
        <taxon>Metazoa</taxon>
        <taxon>Chordata</taxon>
        <taxon>Craniata</taxon>
        <taxon>Vertebrata</taxon>
        <taxon>Euteleostomi</taxon>
        <taxon>Mammalia</taxon>
        <taxon>Eutheria</taxon>
        <taxon>Laurasiatheria</taxon>
        <taxon>Artiodactyla</taxon>
        <taxon>Ruminantia</taxon>
        <taxon>Pecora</taxon>
        <taxon>Bovidae</taxon>
        <taxon>Caprinae</taxon>
        <taxon>Ovis</taxon>
    </lineage>
</organism>
<comment type="caution">
    <text evidence="1">The sequence shown here is derived from an EMBL/GenBank/DDBJ whole genome shotgun (WGS) entry which is preliminary data.</text>
</comment>
<protein>
    <submittedName>
        <fullName evidence="1">Uncharacterized protein</fullName>
    </submittedName>
</protein>
<evidence type="ECO:0000313" key="1">
    <source>
        <dbReference type="EMBL" id="KAG5204328.1"/>
    </source>
</evidence>